<dbReference type="PROSITE" id="PS50012">
    <property type="entry name" value="RCC1_3"/>
    <property type="match status" value="2"/>
</dbReference>
<evidence type="ECO:0000313" key="4">
    <source>
        <dbReference type="Proteomes" id="UP000246740"/>
    </source>
</evidence>
<dbReference type="GO" id="GO:0005743">
    <property type="term" value="C:mitochondrial inner membrane"/>
    <property type="evidence" value="ECO:0007669"/>
    <property type="project" value="TreeGrafter"/>
</dbReference>
<dbReference type="InterPro" id="IPR000408">
    <property type="entry name" value="Reg_chr_condens"/>
</dbReference>
<accession>A0A317XZP1</accession>
<evidence type="ECO:0000256" key="2">
    <source>
        <dbReference type="SAM" id="MobiDB-lite"/>
    </source>
</evidence>
<dbReference type="GO" id="GO:0070131">
    <property type="term" value="P:positive regulation of mitochondrial translation"/>
    <property type="evidence" value="ECO:0007669"/>
    <property type="project" value="TreeGrafter"/>
</dbReference>
<dbReference type="OrthoDB" id="5370059at2759"/>
<dbReference type="InterPro" id="IPR053035">
    <property type="entry name" value="Mitochondrial_GEF_domain"/>
</dbReference>
<dbReference type="SUPFAM" id="SSF50985">
    <property type="entry name" value="RCC1/BLIP-II"/>
    <property type="match status" value="1"/>
</dbReference>
<evidence type="ECO:0000256" key="1">
    <source>
        <dbReference type="PROSITE-ProRule" id="PRU00235"/>
    </source>
</evidence>
<dbReference type="Gene3D" id="2.130.10.30">
    <property type="entry name" value="Regulator of chromosome condensation 1/beta-lactamase-inhibitor protein II"/>
    <property type="match status" value="2"/>
</dbReference>
<dbReference type="AlphaFoldDB" id="A0A317XZP1"/>
<organism evidence="3 4">
    <name type="scientific">Testicularia cyperi</name>
    <dbReference type="NCBI Taxonomy" id="1882483"/>
    <lineage>
        <taxon>Eukaryota</taxon>
        <taxon>Fungi</taxon>
        <taxon>Dikarya</taxon>
        <taxon>Basidiomycota</taxon>
        <taxon>Ustilaginomycotina</taxon>
        <taxon>Ustilaginomycetes</taxon>
        <taxon>Ustilaginales</taxon>
        <taxon>Anthracoideaceae</taxon>
        <taxon>Testicularia</taxon>
    </lineage>
</organism>
<dbReference type="STRING" id="1882483.A0A317XZP1"/>
<feature type="region of interest" description="Disordered" evidence="2">
    <location>
        <begin position="614"/>
        <end position="647"/>
    </location>
</feature>
<feature type="compositionally biased region" description="Polar residues" evidence="2">
    <location>
        <begin position="121"/>
        <end position="143"/>
    </location>
</feature>
<feature type="repeat" description="RCC1" evidence="1">
    <location>
        <begin position="248"/>
        <end position="340"/>
    </location>
</feature>
<feature type="region of interest" description="Disordered" evidence="2">
    <location>
        <begin position="262"/>
        <end position="288"/>
    </location>
</feature>
<dbReference type="Proteomes" id="UP000246740">
    <property type="component" value="Unassembled WGS sequence"/>
</dbReference>
<feature type="compositionally biased region" description="Basic and acidic residues" evidence="2">
    <location>
        <begin position="579"/>
        <end position="590"/>
    </location>
</feature>
<dbReference type="InterPro" id="IPR009091">
    <property type="entry name" value="RCC1/BLIP-II"/>
</dbReference>
<protein>
    <submittedName>
        <fullName evidence="3">RCC1/BLIP-II</fullName>
    </submittedName>
</protein>
<feature type="repeat" description="RCC1" evidence="1">
    <location>
        <begin position="172"/>
        <end position="225"/>
    </location>
</feature>
<feature type="region of interest" description="Disordered" evidence="2">
    <location>
        <begin position="570"/>
        <end position="592"/>
    </location>
</feature>
<feature type="region of interest" description="Disordered" evidence="2">
    <location>
        <begin position="119"/>
        <end position="143"/>
    </location>
</feature>
<dbReference type="EMBL" id="KZ819188">
    <property type="protein sequence ID" value="PWZ03725.1"/>
    <property type="molecule type" value="Genomic_DNA"/>
</dbReference>
<dbReference type="PANTHER" id="PTHR46337:SF1">
    <property type="entry name" value="RCC1-LIKE G EXCHANGING FACTOR-LIKE PROTEIN"/>
    <property type="match status" value="1"/>
</dbReference>
<proteinExistence type="predicted"/>
<evidence type="ECO:0000313" key="3">
    <source>
        <dbReference type="EMBL" id="PWZ03725.1"/>
    </source>
</evidence>
<dbReference type="InParanoid" id="A0A317XZP1"/>
<sequence length="697" mass="74722">MAVRLSARHAAGRCRTVVLASRISSGLLHHRTSYIDPELEARTFSTSPTPARQHLLYFGNVLGYTSAERLSKLPRAWIDAVGGSSDVDHGVTWTHASGSPSHSLLSYTLLERPLDHRAPRQDSTQLSTPSSSAAAAQESGLENQNANQHEDIVLDLSDDAHSTGRSSSSHPSKVFSIGRNTHAQLGLGFASQEATRGLVTGTLEGKGGITKVAAGNGFSLVATARSASPVQSHTSGDSLATAQEDLGSNLYGFGNDTLGQLGLSGSVTPSSQDPWDISPRNSESGEPQLLLHPLPRQISLDEHRHEASNSGPDCHSSGEASWTVKDMSCGMDHSLLLLERTLGGYTMQEVVASGLNTDGQLGLTPLHAKDEVPLQPLLTRRFEQVPLSLTPISVGHTGSETGAEKAQPSQMPFDKIVDVSAGADTSIALMQSGSLWVWGNSEYGQALCGVQDRVVAPLHIRNPLDDAYARFNLDVQRDGGAKVTKVVTGGSFTALLDSQGRAWTVGFGPLPDTVDQQKEQQKTENGKRAERWFETLQLVTDFEEAELTVVDLWCSTDYVVAATVPQNLESDLAGSTEGNEEKSGRTESQRPELWIWGIPPHTVSSLAVPAPTPIPYRIPQTPHEAWLQSNPSQRDRQNKPSKTSSEATVAQVTQARIAHMACNRDNVLVVLEDGRAPVGVWAECISPPQDKGSDLVG</sequence>
<dbReference type="Pfam" id="PF13540">
    <property type="entry name" value="RCC1_2"/>
    <property type="match status" value="1"/>
</dbReference>
<dbReference type="PANTHER" id="PTHR46337">
    <property type="entry name" value="RCC1-LIKE G EXCHANGING FACTOR-LIKE PROTEIN"/>
    <property type="match status" value="1"/>
</dbReference>
<name>A0A317XZP1_9BASI</name>
<reference evidence="3 4" key="1">
    <citation type="journal article" date="2018" name="Mol. Biol. Evol.">
        <title>Broad Genomic Sampling Reveals a Smut Pathogenic Ancestry of the Fungal Clade Ustilaginomycotina.</title>
        <authorList>
            <person name="Kijpornyongpan T."/>
            <person name="Mondo S.J."/>
            <person name="Barry K."/>
            <person name="Sandor L."/>
            <person name="Lee J."/>
            <person name="Lipzen A."/>
            <person name="Pangilinan J."/>
            <person name="LaButti K."/>
            <person name="Hainaut M."/>
            <person name="Henrissat B."/>
            <person name="Grigoriev I.V."/>
            <person name="Spatafora J.W."/>
            <person name="Aime M.C."/>
        </authorList>
    </citation>
    <scope>NUCLEOTIDE SEQUENCE [LARGE SCALE GENOMIC DNA]</scope>
    <source>
        <strain evidence="3 4">MCA 3645</strain>
    </source>
</reference>
<gene>
    <name evidence="3" type="ORF">BCV70DRAFT_197922</name>
</gene>
<keyword evidence="4" id="KW-1185">Reference proteome</keyword>
<feature type="compositionally biased region" description="Polar residues" evidence="2">
    <location>
        <begin position="263"/>
        <end position="285"/>
    </location>
</feature>
<dbReference type="GO" id="GO:0005085">
    <property type="term" value="F:guanyl-nucleotide exchange factor activity"/>
    <property type="evidence" value="ECO:0007669"/>
    <property type="project" value="TreeGrafter"/>
</dbReference>
<dbReference type="GO" id="GO:0019843">
    <property type="term" value="F:rRNA binding"/>
    <property type="evidence" value="ECO:0007669"/>
    <property type="project" value="TreeGrafter"/>
</dbReference>